<evidence type="ECO:0000313" key="2">
    <source>
        <dbReference type="Proteomes" id="UP001148737"/>
    </source>
</evidence>
<gene>
    <name evidence="1" type="ORF">NLG97_g1722</name>
</gene>
<accession>A0ACC1R4C1</accession>
<evidence type="ECO:0000313" key="1">
    <source>
        <dbReference type="EMBL" id="KAJ3497673.1"/>
    </source>
</evidence>
<keyword evidence="2" id="KW-1185">Reference proteome</keyword>
<organism evidence="1 2">
    <name type="scientific">Lecanicillium saksenae</name>
    <dbReference type="NCBI Taxonomy" id="468837"/>
    <lineage>
        <taxon>Eukaryota</taxon>
        <taxon>Fungi</taxon>
        <taxon>Dikarya</taxon>
        <taxon>Ascomycota</taxon>
        <taxon>Pezizomycotina</taxon>
        <taxon>Sordariomycetes</taxon>
        <taxon>Hypocreomycetidae</taxon>
        <taxon>Hypocreales</taxon>
        <taxon>Cordycipitaceae</taxon>
        <taxon>Lecanicillium</taxon>
    </lineage>
</organism>
<reference evidence="1" key="1">
    <citation type="submission" date="2022-07" db="EMBL/GenBank/DDBJ databases">
        <title>Genome Sequence of Lecanicillium saksenae.</title>
        <authorList>
            <person name="Buettner E."/>
        </authorList>
    </citation>
    <scope>NUCLEOTIDE SEQUENCE</scope>
    <source>
        <strain evidence="1">VT-O1</strain>
    </source>
</reference>
<name>A0ACC1R4C1_9HYPO</name>
<protein>
    <submittedName>
        <fullName evidence="1">Uncharacterized protein</fullName>
    </submittedName>
</protein>
<comment type="caution">
    <text evidence="1">The sequence shown here is derived from an EMBL/GenBank/DDBJ whole genome shotgun (WGS) entry which is preliminary data.</text>
</comment>
<dbReference type="Proteomes" id="UP001148737">
    <property type="component" value="Unassembled WGS sequence"/>
</dbReference>
<sequence>MFTAFRLDEPSGEQEGIVGYASTASPSHAQFSRTACDICRAKKLKCRGTGEICEECIASSNVCTYTFSSGIGPGKKRRRKVVDSKAKATAWGSHLNSSHGSSSAAQDVDETVDLRHAQKNNNREHPLDTPNETLQTSFDLPFMPTNTVATSNDISKDQDGHWADITLTGSAFAICPGKHHSKVSGVFARQQVHANTPDPGGRLVNNSQIWLPDQGVLQQFDGSPASGVFSKQLAAPDPTVPPSSQSHIVTPMPGNGSTAGPNHVFHTPIFSTSDRQDCSCNLLPDLPNIGPQRNTDINSNPTDTLFLFVENGMEKLSTIIACSHCNFHDENPMLMVTSVNHLAIALSELVHRLTHCQSADTAPSVFQFGRYSVTKTKMRTSLLASMIELHVGALSRLIGRVETSIAGQTRLLLAGAKSIVTEMLRNLAKFGKDCRIEYRE</sequence>
<proteinExistence type="predicted"/>
<dbReference type="EMBL" id="JANAKD010000096">
    <property type="protein sequence ID" value="KAJ3497673.1"/>
    <property type="molecule type" value="Genomic_DNA"/>
</dbReference>